<dbReference type="STRING" id="1423715.FD25_GL001220"/>
<dbReference type="EMBL" id="AZDV01000028">
    <property type="protein sequence ID" value="KRK93893.1"/>
    <property type="molecule type" value="Genomic_DNA"/>
</dbReference>
<evidence type="ECO:0000256" key="3">
    <source>
        <dbReference type="ARBA" id="ARBA00023163"/>
    </source>
</evidence>
<dbReference type="SMART" id="SM00345">
    <property type="entry name" value="HTH_GNTR"/>
    <property type="match status" value="1"/>
</dbReference>
<dbReference type="PROSITE" id="PS50949">
    <property type="entry name" value="HTH_GNTR"/>
    <property type="match status" value="1"/>
</dbReference>
<sequence>MESKYQKVKDALKEAILSGKYPIDQKLPTETELMERFKVSRYTVRRAVGDLETEHFIYRIQGGGMFVQDWHKDWSKESDSKMIGVVTTHIADYIFPQIIYGIDQVISDNGYSLLLGNTHNNHEKERKSLINMLNTKVAGLIIEPTQSALPNPNMDLYQEIMDDQIPTLFINANYGATYPQLKFPFVTTADMDAERKLIDYLFGLGHESIIGVFQVDDIQGVHRMDGFVQAYQQHPDISYKSNLIMYQSGDALDKITHRIETYLKDEHRPTAIACYNDQLAIRVLAFVKKLGLRVPEDISIVGFDNYQMSEYMSPALTTLNHEKEQMGQAAGKMIVDLLNHKPVESITYDPQLIVRHSATAPQRADPRP</sequence>
<protein>
    <submittedName>
        <fullName evidence="5">Transcriptional regulator</fullName>
    </submittedName>
</protein>
<dbReference type="InterPro" id="IPR036388">
    <property type="entry name" value="WH-like_DNA-bd_sf"/>
</dbReference>
<dbReference type="GO" id="GO:0003700">
    <property type="term" value="F:DNA-binding transcription factor activity"/>
    <property type="evidence" value="ECO:0007669"/>
    <property type="project" value="InterPro"/>
</dbReference>
<gene>
    <name evidence="5" type="ORF">FD25_GL001220</name>
</gene>
<evidence type="ECO:0000256" key="2">
    <source>
        <dbReference type="ARBA" id="ARBA00023125"/>
    </source>
</evidence>
<dbReference type="AlphaFoldDB" id="A0A0R1LEA8"/>
<dbReference type="InterPro" id="IPR046335">
    <property type="entry name" value="LacI/GalR-like_sensor"/>
</dbReference>
<dbReference type="Pfam" id="PF13377">
    <property type="entry name" value="Peripla_BP_3"/>
    <property type="match status" value="1"/>
</dbReference>
<keyword evidence="6" id="KW-1185">Reference proteome</keyword>
<keyword evidence="2" id="KW-0238">DNA-binding</keyword>
<dbReference type="SUPFAM" id="SSF53822">
    <property type="entry name" value="Periplasmic binding protein-like I"/>
    <property type="match status" value="1"/>
</dbReference>
<evidence type="ECO:0000256" key="1">
    <source>
        <dbReference type="ARBA" id="ARBA00023015"/>
    </source>
</evidence>
<dbReference type="InterPro" id="IPR033532">
    <property type="entry name" value="AraR_ligand_bind_dom"/>
</dbReference>
<proteinExistence type="predicted"/>
<evidence type="ECO:0000313" key="5">
    <source>
        <dbReference type="EMBL" id="KRK93893.1"/>
    </source>
</evidence>
<comment type="caution">
    <text evidence="5">The sequence shown here is derived from an EMBL/GenBank/DDBJ whole genome shotgun (WGS) entry which is preliminary data.</text>
</comment>
<dbReference type="Gene3D" id="1.10.10.10">
    <property type="entry name" value="Winged helix-like DNA-binding domain superfamily/Winged helix DNA-binding domain"/>
    <property type="match status" value="1"/>
</dbReference>
<evidence type="ECO:0000313" key="6">
    <source>
        <dbReference type="Proteomes" id="UP000051955"/>
    </source>
</evidence>
<dbReference type="Gene3D" id="3.40.50.2300">
    <property type="match status" value="2"/>
</dbReference>
<dbReference type="Pfam" id="PF00392">
    <property type="entry name" value="GntR"/>
    <property type="match status" value="1"/>
</dbReference>
<keyword evidence="3" id="KW-0804">Transcription</keyword>
<dbReference type="PANTHER" id="PTHR30146">
    <property type="entry name" value="LACI-RELATED TRANSCRIPTIONAL REPRESSOR"/>
    <property type="match status" value="1"/>
</dbReference>
<organism evidence="5 6">
    <name type="scientific">Levilactobacillus acidifarinae DSM 19394 = JCM 15949</name>
    <dbReference type="NCBI Taxonomy" id="1423715"/>
    <lineage>
        <taxon>Bacteria</taxon>
        <taxon>Bacillati</taxon>
        <taxon>Bacillota</taxon>
        <taxon>Bacilli</taxon>
        <taxon>Lactobacillales</taxon>
        <taxon>Lactobacillaceae</taxon>
        <taxon>Levilactobacillus</taxon>
    </lineage>
</organism>
<dbReference type="PANTHER" id="PTHR30146:SF150">
    <property type="entry name" value="ARABINOSE METABOLISM TRANSCRIPTIONAL REPRESSOR"/>
    <property type="match status" value="1"/>
</dbReference>
<dbReference type="PATRIC" id="fig|1423715.3.peg.1254"/>
<keyword evidence="1" id="KW-0805">Transcription regulation</keyword>
<dbReference type="InterPro" id="IPR000524">
    <property type="entry name" value="Tscrpt_reg_HTH_GntR"/>
</dbReference>
<dbReference type="InterPro" id="IPR028082">
    <property type="entry name" value="Peripla_BP_I"/>
</dbReference>
<accession>A0A0R1LEA8</accession>
<dbReference type="PRINTS" id="PR00035">
    <property type="entry name" value="HTHGNTR"/>
</dbReference>
<feature type="domain" description="HTH gntR-type" evidence="4">
    <location>
        <begin position="2"/>
        <end position="70"/>
    </location>
</feature>
<dbReference type="GO" id="GO:0000976">
    <property type="term" value="F:transcription cis-regulatory region binding"/>
    <property type="evidence" value="ECO:0007669"/>
    <property type="project" value="TreeGrafter"/>
</dbReference>
<dbReference type="RefSeq" id="WP_057804619.1">
    <property type="nucleotide sequence ID" value="NZ_AZDV01000028.1"/>
</dbReference>
<dbReference type="SUPFAM" id="SSF46785">
    <property type="entry name" value="Winged helix' DNA-binding domain"/>
    <property type="match status" value="1"/>
</dbReference>
<name>A0A0R1LEA8_9LACO</name>
<dbReference type="CDD" id="cd07377">
    <property type="entry name" value="WHTH_GntR"/>
    <property type="match status" value="1"/>
</dbReference>
<dbReference type="Proteomes" id="UP000051955">
    <property type="component" value="Unassembled WGS sequence"/>
</dbReference>
<dbReference type="InterPro" id="IPR036390">
    <property type="entry name" value="WH_DNA-bd_sf"/>
</dbReference>
<dbReference type="OrthoDB" id="9813468at2"/>
<dbReference type="CDD" id="cd01541">
    <property type="entry name" value="PBP1_AraR"/>
    <property type="match status" value="1"/>
</dbReference>
<evidence type="ECO:0000259" key="4">
    <source>
        <dbReference type="PROSITE" id="PS50949"/>
    </source>
</evidence>
<reference evidence="5 6" key="1">
    <citation type="journal article" date="2015" name="Genome Announc.">
        <title>Expanding the biotechnology potential of lactobacilli through comparative genomics of 213 strains and associated genera.</title>
        <authorList>
            <person name="Sun Z."/>
            <person name="Harris H.M."/>
            <person name="McCann A."/>
            <person name="Guo C."/>
            <person name="Argimon S."/>
            <person name="Zhang W."/>
            <person name="Yang X."/>
            <person name="Jeffery I.B."/>
            <person name="Cooney J.C."/>
            <person name="Kagawa T.F."/>
            <person name="Liu W."/>
            <person name="Song Y."/>
            <person name="Salvetti E."/>
            <person name="Wrobel A."/>
            <person name="Rasinkangas P."/>
            <person name="Parkhill J."/>
            <person name="Rea M.C."/>
            <person name="O'Sullivan O."/>
            <person name="Ritari J."/>
            <person name="Douillard F.P."/>
            <person name="Paul Ross R."/>
            <person name="Yang R."/>
            <person name="Briner A.E."/>
            <person name="Felis G.E."/>
            <person name="de Vos W.M."/>
            <person name="Barrangou R."/>
            <person name="Klaenhammer T.R."/>
            <person name="Caufield P.W."/>
            <person name="Cui Y."/>
            <person name="Zhang H."/>
            <person name="O'Toole P.W."/>
        </authorList>
    </citation>
    <scope>NUCLEOTIDE SEQUENCE [LARGE SCALE GENOMIC DNA]</scope>
    <source>
        <strain evidence="5 6">DSM 19394</strain>
    </source>
</reference>